<dbReference type="Proteomes" id="UP000266484">
    <property type="component" value="Unassembled WGS sequence"/>
</dbReference>
<gene>
    <name evidence="2" type="ORF">DZG00_16765</name>
</gene>
<sequence length="92" mass="9545">GRTDAARAIAAPLLRAVRAAVAAAERDGAPASTPASPLEVIPVPSPAASLRRRGYAPVEVLLARAGIRPMRAPGVPGLRGHPLRFTRRPADQ</sequence>
<name>A0A399SIN3_9MICO</name>
<proteinExistence type="predicted"/>
<organism evidence="2 3">
    <name type="scientific">Clavibacter lycopersici</name>
    <dbReference type="NCBI Taxonomy" id="2301718"/>
    <lineage>
        <taxon>Bacteria</taxon>
        <taxon>Bacillati</taxon>
        <taxon>Actinomycetota</taxon>
        <taxon>Actinomycetes</taxon>
        <taxon>Micrococcales</taxon>
        <taxon>Microbacteriaceae</taxon>
        <taxon>Clavibacter</taxon>
    </lineage>
</organism>
<evidence type="ECO:0000256" key="1">
    <source>
        <dbReference type="SAM" id="MobiDB-lite"/>
    </source>
</evidence>
<feature type="non-terminal residue" evidence="2">
    <location>
        <position position="92"/>
    </location>
</feature>
<comment type="caution">
    <text evidence="2">The sequence shown here is derived from an EMBL/GenBank/DDBJ whole genome shotgun (WGS) entry which is preliminary data.</text>
</comment>
<accession>A0A399SIN3</accession>
<keyword evidence="3" id="KW-1185">Reference proteome</keyword>
<feature type="region of interest" description="Disordered" evidence="1">
    <location>
        <begin position="71"/>
        <end position="92"/>
    </location>
</feature>
<reference evidence="2 3" key="1">
    <citation type="submission" date="2018-08" db="EMBL/GenBank/DDBJ databases">
        <title>Genome Sequence of Clavibacter michiganensis Subspecies type strains, and the Atypical Peach-Colored Strains Isolated from Tomato.</title>
        <authorList>
            <person name="Osdaghi E."/>
            <person name="Portier P."/>
            <person name="Briand M."/>
            <person name="Jacques M.-A."/>
        </authorList>
    </citation>
    <scope>NUCLEOTIDE SEQUENCE [LARGE SCALE GENOMIC DNA]</scope>
    <source>
        <strain evidence="2 3">CFBP 8615</strain>
    </source>
</reference>
<protein>
    <submittedName>
        <fullName evidence="2">ComF family protein</fullName>
    </submittedName>
</protein>
<dbReference type="AlphaFoldDB" id="A0A399SIN3"/>
<feature type="compositionally biased region" description="Basic residues" evidence="1">
    <location>
        <begin position="81"/>
        <end position="92"/>
    </location>
</feature>
<feature type="non-terminal residue" evidence="2">
    <location>
        <position position="1"/>
    </location>
</feature>
<evidence type="ECO:0000313" key="3">
    <source>
        <dbReference type="Proteomes" id="UP000266484"/>
    </source>
</evidence>
<dbReference type="EMBL" id="QWGT01000610">
    <property type="protein sequence ID" value="RIJ43420.1"/>
    <property type="molecule type" value="Genomic_DNA"/>
</dbReference>
<evidence type="ECO:0000313" key="2">
    <source>
        <dbReference type="EMBL" id="RIJ43420.1"/>
    </source>
</evidence>